<dbReference type="EMBL" id="FOUI01000002">
    <property type="protein sequence ID" value="SFM25618.1"/>
    <property type="molecule type" value="Genomic_DNA"/>
</dbReference>
<dbReference type="GO" id="GO:0016787">
    <property type="term" value="F:hydrolase activity"/>
    <property type="evidence" value="ECO:0007669"/>
    <property type="project" value="UniProtKB-KW"/>
</dbReference>
<dbReference type="InterPro" id="IPR010791">
    <property type="entry name" value="AttH_dom"/>
</dbReference>
<reference evidence="3" key="1">
    <citation type="submission" date="2016-10" db="EMBL/GenBank/DDBJ databases">
        <authorList>
            <person name="Varghese N."/>
            <person name="Submissions S."/>
        </authorList>
    </citation>
    <scope>NUCLEOTIDE SEQUENCE [LARGE SCALE GENOMIC DNA]</scope>
    <source>
        <strain evidence="3">DSM 24213</strain>
    </source>
</reference>
<protein>
    <submittedName>
        <fullName evidence="2">Predicted secreted hydrolase</fullName>
    </submittedName>
</protein>
<feature type="domain" description="AttH" evidence="1">
    <location>
        <begin position="61"/>
        <end position="234"/>
    </location>
</feature>
<organism evidence="2 3">
    <name type="scientific">Halopseudomonas yangmingensis</name>
    <dbReference type="NCBI Taxonomy" id="1720063"/>
    <lineage>
        <taxon>Bacteria</taxon>
        <taxon>Pseudomonadati</taxon>
        <taxon>Pseudomonadota</taxon>
        <taxon>Gammaproteobacteria</taxon>
        <taxon>Pseudomonadales</taxon>
        <taxon>Pseudomonadaceae</taxon>
        <taxon>Halopseudomonas</taxon>
    </lineage>
</organism>
<name>A0A1I4PD02_9GAMM</name>
<dbReference type="PROSITE" id="PS51257">
    <property type="entry name" value="PROKAR_LIPOPROTEIN"/>
    <property type="match status" value="1"/>
</dbReference>
<sequence>MNRVLCLLCAALWLYGCDDQPPAAGQGFAGLGSHAENFAEVTPGTPLSFPADHGAHPAHRIEWWYLTANLKDKQGRDWGVQWTLFRQALRPEQTSEQVTGWQSPQLWLGHAAVTREDAHRHAERLARGGIGQAGAEADPLRVWIDDWQLHSEGGPQLDALQLRASGDGFAYRLQLRSDRPLVLHGERGFSRKSDQGQASWYYSQPFFQVSGELEWDGQTYQVNGTGWLDREWSSQPLAADQQGWDWFSLSLASGERVMLFRLRSRTAADYFSGSWIDAEGQLTALQPSQINMRPLGQTRVAGRRLPTEWQLQVPSQGLDVRVEALNPQAWMGTGIPYWEGPIRIGGSHTGMGYLEMTGY</sequence>
<dbReference type="InterPro" id="IPR023374">
    <property type="entry name" value="AttH-like_dom_sf"/>
</dbReference>
<dbReference type="PANTHER" id="PTHR38591:SF1">
    <property type="entry name" value="BLL1000 PROTEIN"/>
    <property type="match status" value="1"/>
</dbReference>
<dbReference type="Pfam" id="PF17186">
    <property type="entry name" value="Lipocalin_9"/>
    <property type="match status" value="1"/>
</dbReference>
<dbReference type="Pfam" id="PF07143">
    <property type="entry name" value="CrtC"/>
    <property type="match status" value="1"/>
</dbReference>
<dbReference type="RefSeq" id="WP_093472792.1">
    <property type="nucleotide sequence ID" value="NZ_FOUI01000002.1"/>
</dbReference>
<proteinExistence type="predicted"/>
<dbReference type="SUPFAM" id="SSF159245">
    <property type="entry name" value="AttH-like"/>
    <property type="match status" value="1"/>
</dbReference>
<dbReference type="OrthoDB" id="9770826at2"/>
<dbReference type="Proteomes" id="UP000243629">
    <property type="component" value="Unassembled WGS sequence"/>
</dbReference>
<evidence type="ECO:0000313" key="3">
    <source>
        <dbReference type="Proteomes" id="UP000243629"/>
    </source>
</evidence>
<gene>
    <name evidence="2" type="ORF">SAMN05216217_102256</name>
</gene>
<dbReference type="Gene3D" id="2.40.370.10">
    <property type="entry name" value="AttH-like domain"/>
    <property type="match status" value="2"/>
</dbReference>
<dbReference type="AlphaFoldDB" id="A0A1I4PD02"/>
<keyword evidence="2" id="KW-0378">Hydrolase</keyword>
<dbReference type="PANTHER" id="PTHR38591">
    <property type="entry name" value="HYDROLASE"/>
    <property type="match status" value="1"/>
</dbReference>
<dbReference type="STRING" id="1720063.SAMN05216217_102256"/>
<keyword evidence="3" id="KW-1185">Reference proteome</keyword>
<accession>A0A1I4PD02</accession>
<evidence type="ECO:0000259" key="1">
    <source>
        <dbReference type="Pfam" id="PF07143"/>
    </source>
</evidence>
<evidence type="ECO:0000313" key="2">
    <source>
        <dbReference type="EMBL" id="SFM25618.1"/>
    </source>
</evidence>